<evidence type="ECO:0000256" key="1">
    <source>
        <dbReference type="SAM" id="MobiDB-lite"/>
    </source>
</evidence>
<keyword evidence="2" id="KW-0732">Signal</keyword>
<geneLocation type="plasmid" evidence="3 4">
    <name>pDAETH-2</name>
</geneLocation>
<evidence type="ECO:0000313" key="3">
    <source>
        <dbReference type="EMBL" id="BDP44309.1"/>
    </source>
</evidence>
<organism evidence="3 4">
    <name type="scientific">Deinococcus aetherius</name>
    <dbReference type="NCBI Taxonomy" id="200252"/>
    <lineage>
        <taxon>Bacteria</taxon>
        <taxon>Thermotogati</taxon>
        <taxon>Deinococcota</taxon>
        <taxon>Deinococci</taxon>
        <taxon>Deinococcales</taxon>
        <taxon>Deinococcaceae</taxon>
        <taxon>Deinococcus</taxon>
    </lineage>
</organism>
<keyword evidence="3" id="KW-0614">Plasmid</keyword>
<gene>
    <name evidence="3" type="ORF">DAETH_42780</name>
</gene>
<accession>A0ABM8AKR0</accession>
<feature type="region of interest" description="Disordered" evidence="1">
    <location>
        <begin position="22"/>
        <end position="44"/>
    </location>
</feature>
<dbReference type="Proteomes" id="UP001064971">
    <property type="component" value="Plasmid pDAETH-2"/>
</dbReference>
<dbReference type="EMBL" id="AP026562">
    <property type="protein sequence ID" value="BDP44309.1"/>
    <property type="molecule type" value="Genomic_DNA"/>
</dbReference>
<evidence type="ECO:0000256" key="2">
    <source>
        <dbReference type="SAM" id="SignalP"/>
    </source>
</evidence>
<dbReference type="RefSeq" id="WP_264778159.1">
    <property type="nucleotide sequence ID" value="NZ_AP026562.1"/>
</dbReference>
<evidence type="ECO:0000313" key="4">
    <source>
        <dbReference type="Proteomes" id="UP001064971"/>
    </source>
</evidence>
<sequence>MLKKVVLMCGALLIPLCSFASAGSKDFGQKAPISADGSKDFGDR</sequence>
<proteinExistence type="predicted"/>
<feature type="signal peptide" evidence="2">
    <location>
        <begin position="1"/>
        <end position="22"/>
    </location>
</feature>
<feature type="chain" id="PRO_5046019193" evidence="2">
    <location>
        <begin position="23"/>
        <end position="44"/>
    </location>
</feature>
<name>A0ABM8AKR0_9DEIO</name>
<keyword evidence="4" id="KW-1185">Reference proteome</keyword>
<protein>
    <submittedName>
        <fullName evidence="3">Uncharacterized protein</fullName>
    </submittedName>
</protein>
<reference evidence="3" key="1">
    <citation type="submission" date="2022-07" db="EMBL/GenBank/DDBJ databases">
        <title>Complete Genome Sequence of the Radioresistant Bacterium Deinococcus aetherius ST0316, Isolated from the Air Dust collected in Lower Stratosphere above Japan.</title>
        <authorList>
            <person name="Satoh K."/>
            <person name="Hagiwara K."/>
            <person name="Katsumata K."/>
            <person name="Kubo A."/>
            <person name="Yokobori S."/>
            <person name="Yamagishi A."/>
            <person name="Oono Y."/>
            <person name="Narumi I."/>
        </authorList>
    </citation>
    <scope>NUCLEOTIDE SEQUENCE</scope>
    <source>
        <strain evidence="3">ST0316</strain>
        <plasmid evidence="3">pDAETH-2</plasmid>
    </source>
</reference>